<comment type="caution">
    <text evidence="2">The sequence shown here is derived from an EMBL/GenBank/DDBJ whole genome shotgun (WGS) entry which is preliminary data.</text>
</comment>
<dbReference type="Proteomes" id="UP001595607">
    <property type="component" value="Unassembled WGS sequence"/>
</dbReference>
<evidence type="ECO:0000256" key="1">
    <source>
        <dbReference type="SAM" id="SignalP"/>
    </source>
</evidence>
<evidence type="ECO:0008006" key="4">
    <source>
        <dbReference type="Google" id="ProtNLM"/>
    </source>
</evidence>
<accession>A0ABV7MDT7</accession>
<evidence type="ECO:0000313" key="2">
    <source>
        <dbReference type="EMBL" id="MFC3303042.1"/>
    </source>
</evidence>
<reference evidence="3" key="1">
    <citation type="journal article" date="2019" name="Int. J. Syst. Evol. Microbiol.">
        <title>The Global Catalogue of Microorganisms (GCM) 10K type strain sequencing project: providing services to taxonomists for standard genome sequencing and annotation.</title>
        <authorList>
            <consortium name="The Broad Institute Genomics Platform"/>
            <consortium name="The Broad Institute Genome Sequencing Center for Infectious Disease"/>
            <person name="Wu L."/>
            <person name="Ma J."/>
        </authorList>
    </citation>
    <scope>NUCLEOTIDE SEQUENCE [LARGE SCALE GENOMIC DNA]</scope>
    <source>
        <strain evidence="3">KCTC 22245</strain>
    </source>
</reference>
<sequence length="224" mass="25176">MRFAAILLAGLALTACATRLEPVPETGAFSLKYVEVDGDYFIRVDKIGVSQAVTLADSHHPDRSDWRRADWQRFADKLFPEDEVDFDTLRELRGSNLIPAGLASPKPTAIPPCETSVDPDYAKVQKRVIRLAKKGTGAVTMSTTCSLHEGLSPGEYEGIHQRPNPYNFPTRYETVIDLDRDGRPEQRNVRIRNVPKSEIVAFVKFETVLPRELKRELIASVNRL</sequence>
<gene>
    <name evidence="2" type="ORF">ACFONP_09890</name>
</gene>
<organism evidence="2 3">
    <name type="scientific">Parvularcula lutaonensis</name>
    <dbReference type="NCBI Taxonomy" id="491923"/>
    <lineage>
        <taxon>Bacteria</taxon>
        <taxon>Pseudomonadati</taxon>
        <taxon>Pseudomonadota</taxon>
        <taxon>Alphaproteobacteria</taxon>
        <taxon>Parvularculales</taxon>
        <taxon>Parvularculaceae</taxon>
        <taxon>Parvularcula</taxon>
    </lineage>
</organism>
<keyword evidence="1" id="KW-0732">Signal</keyword>
<dbReference type="EMBL" id="JBHRVA010000003">
    <property type="protein sequence ID" value="MFC3303042.1"/>
    <property type="molecule type" value="Genomic_DNA"/>
</dbReference>
<feature type="signal peptide" evidence="1">
    <location>
        <begin position="1"/>
        <end position="17"/>
    </location>
</feature>
<name>A0ABV7MDT7_9PROT</name>
<keyword evidence="3" id="KW-1185">Reference proteome</keyword>
<feature type="chain" id="PRO_5046005622" description="Lipoprotein" evidence="1">
    <location>
        <begin position="18"/>
        <end position="224"/>
    </location>
</feature>
<proteinExistence type="predicted"/>
<evidence type="ECO:0000313" key="3">
    <source>
        <dbReference type="Proteomes" id="UP001595607"/>
    </source>
</evidence>
<dbReference type="RefSeq" id="WP_189575200.1">
    <property type="nucleotide sequence ID" value="NZ_BMXU01000002.1"/>
</dbReference>
<dbReference type="PROSITE" id="PS51257">
    <property type="entry name" value="PROKAR_LIPOPROTEIN"/>
    <property type="match status" value="1"/>
</dbReference>
<protein>
    <recommendedName>
        <fullName evidence="4">Lipoprotein</fullName>
    </recommendedName>
</protein>